<gene>
    <name evidence="8" type="ORF">EW146_g6239</name>
</gene>
<evidence type="ECO:0000256" key="6">
    <source>
        <dbReference type="SAM" id="MobiDB-lite"/>
    </source>
</evidence>
<evidence type="ECO:0000256" key="2">
    <source>
        <dbReference type="ARBA" id="ARBA00022741"/>
    </source>
</evidence>
<dbReference type="PANTHER" id="PTHR11361">
    <property type="entry name" value="DNA MISMATCH REPAIR PROTEIN MUTS FAMILY MEMBER"/>
    <property type="match status" value="1"/>
</dbReference>
<dbReference type="SUPFAM" id="SSF52540">
    <property type="entry name" value="P-loop containing nucleoside triphosphate hydrolases"/>
    <property type="match status" value="1"/>
</dbReference>
<feature type="compositionally biased region" description="Polar residues" evidence="6">
    <location>
        <begin position="510"/>
        <end position="540"/>
    </location>
</feature>
<dbReference type="GO" id="GO:0006298">
    <property type="term" value="P:mismatch repair"/>
    <property type="evidence" value="ECO:0007669"/>
    <property type="project" value="InterPro"/>
</dbReference>
<dbReference type="Gene3D" id="3.40.50.300">
    <property type="entry name" value="P-loop containing nucleotide triphosphate hydrolases"/>
    <property type="match status" value="1"/>
</dbReference>
<dbReference type="GO" id="GO:0140664">
    <property type="term" value="F:ATP-dependent DNA damage sensor activity"/>
    <property type="evidence" value="ECO:0007669"/>
    <property type="project" value="InterPro"/>
</dbReference>
<comment type="caution">
    <text evidence="8">The sequence shown here is derived from an EMBL/GenBank/DDBJ whole genome shotgun (WGS) entry which is preliminary data.</text>
</comment>
<feature type="region of interest" description="Disordered" evidence="6">
    <location>
        <begin position="487"/>
        <end position="541"/>
    </location>
</feature>
<evidence type="ECO:0000256" key="3">
    <source>
        <dbReference type="ARBA" id="ARBA00022840"/>
    </source>
</evidence>
<protein>
    <recommendedName>
        <fullName evidence="7">DNA mismatch repair proteins mutS family domain-containing protein</fullName>
    </recommendedName>
</protein>
<feature type="domain" description="DNA mismatch repair proteins mutS family" evidence="7">
    <location>
        <begin position="1147"/>
        <end position="1163"/>
    </location>
</feature>
<dbReference type="GO" id="GO:0005524">
    <property type="term" value="F:ATP binding"/>
    <property type="evidence" value="ECO:0007669"/>
    <property type="project" value="UniProtKB-UniRule"/>
</dbReference>
<keyword evidence="5" id="KW-0469">Meiosis</keyword>
<dbReference type="SUPFAM" id="SSF53150">
    <property type="entry name" value="DNA repair protein MutS, domain II"/>
    <property type="match status" value="1"/>
</dbReference>
<dbReference type="SUPFAM" id="SSF48334">
    <property type="entry name" value="DNA repair protein MutS, domain III"/>
    <property type="match status" value="1"/>
</dbReference>
<dbReference type="OrthoDB" id="276261at2759"/>
<dbReference type="GO" id="GO:0007131">
    <property type="term" value="P:reciprocal meiotic recombination"/>
    <property type="evidence" value="ECO:0007669"/>
    <property type="project" value="TreeGrafter"/>
</dbReference>
<dbReference type="Pfam" id="PF08265">
    <property type="entry name" value="YL1_C"/>
    <property type="match status" value="1"/>
</dbReference>
<evidence type="ECO:0000256" key="5">
    <source>
        <dbReference type="ARBA" id="ARBA00023254"/>
    </source>
</evidence>
<feature type="region of interest" description="Disordered" evidence="6">
    <location>
        <begin position="439"/>
        <end position="459"/>
    </location>
</feature>
<reference evidence="8 9" key="1">
    <citation type="submission" date="2019-02" db="EMBL/GenBank/DDBJ databases">
        <title>Genome sequencing of the rare red list fungi Bondarzewia mesenterica.</title>
        <authorList>
            <person name="Buettner E."/>
            <person name="Kellner H."/>
        </authorList>
    </citation>
    <scope>NUCLEOTIDE SEQUENCE [LARGE SCALE GENOMIC DNA]</scope>
    <source>
        <strain evidence="8 9">DSM 108281</strain>
    </source>
</reference>
<organism evidence="8 9">
    <name type="scientific">Bondarzewia mesenterica</name>
    <dbReference type="NCBI Taxonomy" id="1095465"/>
    <lineage>
        <taxon>Eukaryota</taxon>
        <taxon>Fungi</taxon>
        <taxon>Dikarya</taxon>
        <taxon>Basidiomycota</taxon>
        <taxon>Agaricomycotina</taxon>
        <taxon>Agaricomycetes</taxon>
        <taxon>Russulales</taxon>
        <taxon>Bondarzewiaceae</taxon>
        <taxon>Bondarzewia</taxon>
    </lineage>
</organism>
<dbReference type="Pfam" id="PF00488">
    <property type="entry name" value="MutS_V"/>
    <property type="match status" value="1"/>
</dbReference>
<dbReference type="SMART" id="SM00993">
    <property type="entry name" value="YL1_C"/>
    <property type="match status" value="1"/>
</dbReference>
<dbReference type="InterPro" id="IPR046757">
    <property type="entry name" value="YL1_N"/>
</dbReference>
<dbReference type="InterPro" id="IPR007861">
    <property type="entry name" value="DNA_mismatch_repair_MutS_clamp"/>
</dbReference>
<dbReference type="Gene3D" id="1.10.1420.10">
    <property type="match status" value="2"/>
</dbReference>
<feature type="region of interest" description="Disordered" evidence="6">
    <location>
        <begin position="260"/>
        <end position="317"/>
    </location>
</feature>
<evidence type="ECO:0000256" key="1">
    <source>
        <dbReference type="ARBA" id="ARBA00006271"/>
    </source>
</evidence>
<sequence length="1302" mass="144011">MDQDDSLVRRRSRRSTAGNRMEAALAELAIEDVNQELEEDKDFIIAKDEEDVFASDFESTDEEAAQAPEIGETAVLDEERREKKTARSRVEKATAAAHARQKVTFNPTAYEETPSSDKSTALEKRKRRVSLGLAINVETGEVINNAKRQSRRTHTVANTTATVSRMKNAEEKRSATPKKVKVKARALNQEELIARALDMEEGNIIEHRNYLSNEEEKRKRAHVVRTSIEGPLLRWISKREDVTVLVDAPLGSGVPDHSHIHWQMSSDDPSHPPSPANLSTPAFNPIGGPAVSVPPSQASSSTYPSATLSAPLTPMSVPPGEPPKIAKRETGAKNYVVHETSQSEIASRPTWKETMAAMFGDEVKWDEVKVYASKGRPLSRPVQTCPITGLPAKYLDPRTNVPYATLGAYDTLTNILNHAYVWSRNLGCYVSNEFEKGPDPEMATREQALSGPANWRSTKPTAAANLLRSRLQTLRTESPFSSALNMSRPWSAYNSTRPSDSRLGTDASRPWTTQSFSTTTARPKTAQSRPGTARPTTAASSRHEGSFVIAVLEGRGVAREVGMAALDRDTGRVMLIQLADCQTYVKTLHQMHLHTPSLVLVPDTFLSAADTSLASGGKKPRSTSLLLQCIQDEFPFVPVEPVLRRYWNEDVGLKFINQLCIEDDERAATLLAASNKYYALSATSALFKYAELKLNTRFAACSLRIRFVPVDGTMMIDPETARNLELVGNMTWKKSPHSLLGVLNHTYTAMAGRALRANILAPITVQISIDARLDVVEELIQSEERFTEIKDALKQMNKMDFDKLISSLAASETRPASTAKAASSRVSQLLNLRNVVKTLPALQKALIGSRSQLLQIICDMISDDRLSKIERLVCDSLNEDASPHKGGIGAVNARVYAVKANRNPLLDVARETYKENVGDIYALQRSLAEKYELPLTLVYQDAGFILAVPQNQIEDSFPKGFIDANLRKGKWTFSTMELKKRNSRMKDALDETLILSDTTIQSLVTEILQDVGALYKASEAIALLDMLWSFAHISILRHYSETFWSSYSIPVLKILATVRPEFTDTLAIKAGRHPILEGKSTYLKQIGLLAIMAMCGCFVPAEYASFRIHRSLLTRLSNDDDMEKNLSTFANEMSSTAMILGLADSNSLVLIDELGRGTSPREGAGISHAIAEALISMKCFVFFATHFQELSITLSRQPSVVKIVDGALENMDHYGIEIARLADLPNDALSEARSVAVRLAGLEAQQREESQSTKVAARRKALLRLRTQLTQALNHSALPDEDFGTYIGRFQKEIIKVLDESL</sequence>
<proteinExistence type="inferred from homology"/>
<evidence type="ECO:0000313" key="8">
    <source>
        <dbReference type="EMBL" id="THH14058.1"/>
    </source>
</evidence>
<dbReference type="InterPro" id="IPR013272">
    <property type="entry name" value="Vps72/YL1_C"/>
</dbReference>
<feature type="region of interest" description="Disordered" evidence="6">
    <location>
        <begin position="78"/>
        <end position="124"/>
    </location>
</feature>
<accession>A0A4S4LR23</accession>
<comment type="similarity">
    <text evidence="1">Belongs to the DNA mismatch repair MutS family.</text>
</comment>
<dbReference type="InterPro" id="IPR007696">
    <property type="entry name" value="DNA_mismatch_repair_MutS_core"/>
</dbReference>
<dbReference type="SMART" id="SM00533">
    <property type="entry name" value="MUTSd"/>
    <property type="match status" value="1"/>
</dbReference>
<evidence type="ECO:0000256" key="4">
    <source>
        <dbReference type="ARBA" id="ARBA00023125"/>
    </source>
</evidence>
<dbReference type="PANTHER" id="PTHR11361:SF21">
    <property type="entry name" value="MUTS PROTEIN HOMOLOG 4"/>
    <property type="match status" value="1"/>
</dbReference>
<keyword evidence="2" id="KW-0547">Nucleotide-binding</keyword>
<feature type="compositionally biased region" description="Low complexity" evidence="6">
    <location>
        <begin position="289"/>
        <end position="301"/>
    </location>
</feature>
<dbReference type="Pfam" id="PF05190">
    <property type="entry name" value="MutS_IV"/>
    <property type="match status" value="1"/>
</dbReference>
<dbReference type="Pfam" id="PF05764">
    <property type="entry name" value="YL1"/>
    <property type="match status" value="1"/>
</dbReference>
<dbReference type="GO" id="GO:0005634">
    <property type="term" value="C:nucleus"/>
    <property type="evidence" value="ECO:0007669"/>
    <property type="project" value="TreeGrafter"/>
</dbReference>
<dbReference type="Gene3D" id="3.30.420.110">
    <property type="entry name" value="MutS, connector domain"/>
    <property type="match status" value="1"/>
</dbReference>
<dbReference type="InterPro" id="IPR027417">
    <property type="entry name" value="P-loop_NTPase"/>
</dbReference>
<dbReference type="EMBL" id="SGPL01000306">
    <property type="protein sequence ID" value="THH14058.1"/>
    <property type="molecule type" value="Genomic_DNA"/>
</dbReference>
<dbReference type="GO" id="GO:0030983">
    <property type="term" value="F:mismatched DNA binding"/>
    <property type="evidence" value="ECO:0007669"/>
    <property type="project" value="UniProtKB-UniRule"/>
</dbReference>
<name>A0A4S4LR23_9AGAM</name>
<keyword evidence="4" id="KW-0238">DNA-binding</keyword>
<evidence type="ECO:0000313" key="9">
    <source>
        <dbReference type="Proteomes" id="UP000310158"/>
    </source>
</evidence>
<keyword evidence="9" id="KW-1185">Reference proteome</keyword>
<keyword evidence="3" id="KW-0067">ATP-binding</keyword>
<dbReference type="Pfam" id="PF05192">
    <property type="entry name" value="MutS_III"/>
    <property type="match status" value="1"/>
</dbReference>
<dbReference type="InterPro" id="IPR000432">
    <property type="entry name" value="DNA_mismatch_repair_MutS_C"/>
</dbReference>
<dbReference type="InterPro" id="IPR036187">
    <property type="entry name" value="DNA_mismatch_repair_MutS_sf"/>
</dbReference>
<dbReference type="Proteomes" id="UP000310158">
    <property type="component" value="Unassembled WGS sequence"/>
</dbReference>
<dbReference type="PROSITE" id="PS00486">
    <property type="entry name" value="DNA_MISMATCH_REPAIR_2"/>
    <property type="match status" value="1"/>
</dbReference>
<dbReference type="InterPro" id="IPR045076">
    <property type="entry name" value="MutS"/>
</dbReference>
<dbReference type="InterPro" id="IPR036678">
    <property type="entry name" value="MutS_con_dom_sf"/>
</dbReference>
<evidence type="ECO:0000259" key="7">
    <source>
        <dbReference type="PROSITE" id="PS00486"/>
    </source>
</evidence>
<dbReference type="SMART" id="SM00534">
    <property type="entry name" value="MUTSac"/>
    <property type="match status" value="1"/>
</dbReference>